<evidence type="ECO:0000313" key="2">
    <source>
        <dbReference type="EMBL" id="BBY56967.1"/>
    </source>
</evidence>
<dbReference type="AlphaFoldDB" id="A0A7I7SJ41"/>
<name>A0A7I7SJ41_9MYCO</name>
<organism evidence="2 3">
    <name type="scientific">Mycolicibacterium sarraceniae</name>
    <dbReference type="NCBI Taxonomy" id="1534348"/>
    <lineage>
        <taxon>Bacteria</taxon>
        <taxon>Bacillati</taxon>
        <taxon>Actinomycetota</taxon>
        <taxon>Actinomycetes</taxon>
        <taxon>Mycobacteriales</taxon>
        <taxon>Mycobacteriaceae</taxon>
        <taxon>Mycolicibacterium</taxon>
    </lineage>
</organism>
<dbReference type="EMBL" id="AP022595">
    <property type="protein sequence ID" value="BBY56967.1"/>
    <property type="molecule type" value="Genomic_DNA"/>
</dbReference>
<accession>A0A7I7SJ41</accession>
<evidence type="ECO:0000313" key="3">
    <source>
        <dbReference type="Proteomes" id="UP000466445"/>
    </source>
</evidence>
<dbReference type="Proteomes" id="UP000466445">
    <property type="component" value="Chromosome"/>
</dbReference>
<sequence>MGAAAEGGAAGGGAMVEATADTLHDVGGDGDVAVWFTGAADTAVVAAVAGGCDWPTGCADSWDMLTTAATRTPSARMPSPPRMAETQRRSATASGRLVASIGMP</sequence>
<reference evidence="2 3" key="1">
    <citation type="journal article" date="2019" name="Emerg. Microbes Infect.">
        <title>Comprehensive subspecies identification of 175 nontuberculous mycobacteria species based on 7547 genomic profiles.</title>
        <authorList>
            <person name="Matsumoto Y."/>
            <person name="Kinjo T."/>
            <person name="Motooka D."/>
            <person name="Nabeya D."/>
            <person name="Jung N."/>
            <person name="Uechi K."/>
            <person name="Horii T."/>
            <person name="Iida T."/>
            <person name="Fujita J."/>
            <person name="Nakamura S."/>
        </authorList>
    </citation>
    <scope>NUCLEOTIDE SEQUENCE [LARGE SCALE GENOMIC DNA]</scope>
    <source>
        <strain evidence="2 3">JCM 30395</strain>
    </source>
</reference>
<gene>
    <name evidence="2" type="ORF">MSAR_01030</name>
</gene>
<protein>
    <submittedName>
        <fullName evidence="2">Uncharacterized protein</fullName>
    </submittedName>
</protein>
<keyword evidence="3" id="KW-1185">Reference proteome</keyword>
<dbReference type="KEGG" id="msar:MSAR_01030"/>
<proteinExistence type="predicted"/>
<evidence type="ECO:0000256" key="1">
    <source>
        <dbReference type="SAM" id="MobiDB-lite"/>
    </source>
</evidence>
<feature type="region of interest" description="Disordered" evidence="1">
    <location>
        <begin position="70"/>
        <end position="104"/>
    </location>
</feature>